<keyword evidence="4" id="KW-0326">Glycosidase</keyword>
<evidence type="ECO:0000256" key="2">
    <source>
        <dbReference type="ARBA" id="ARBA00022638"/>
    </source>
</evidence>
<dbReference type="InterPro" id="IPR031922">
    <property type="entry name" value="Pesticin_C"/>
</dbReference>
<comment type="caution">
    <text evidence="4">The sequence shown here is derived from an EMBL/GenBank/DDBJ whole genome shotgun (WGS) entry which is preliminary data.</text>
</comment>
<dbReference type="Pfam" id="PF16754">
    <property type="entry name" value="Pesticin"/>
    <property type="match status" value="1"/>
</dbReference>
<gene>
    <name evidence="4" type="ORF">ACG04R_23965</name>
</gene>
<keyword evidence="1" id="KW-0929">Antimicrobial</keyword>
<dbReference type="RefSeq" id="WP_394416147.1">
    <property type="nucleotide sequence ID" value="NZ_JBIGIC010000014.1"/>
</dbReference>
<reference evidence="4 5" key="1">
    <citation type="submission" date="2024-08" db="EMBL/GenBank/DDBJ databases">
        <authorList>
            <person name="Lu H."/>
        </authorList>
    </citation>
    <scope>NUCLEOTIDE SEQUENCE [LARGE SCALE GENOMIC DNA]</scope>
    <source>
        <strain evidence="4 5">BYS78W</strain>
    </source>
</reference>
<evidence type="ECO:0000313" key="5">
    <source>
        <dbReference type="Proteomes" id="UP001606134"/>
    </source>
</evidence>
<proteinExistence type="predicted"/>
<dbReference type="InterPro" id="IPR023346">
    <property type="entry name" value="Lysozyme-like_dom_sf"/>
</dbReference>
<keyword evidence="5" id="KW-1185">Reference proteome</keyword>
<dbReference type="Gene3D" id="1.10.530.40">
    <property type="match status" value="1"/>
</dbReference>
<dbReference type="GO" id="GO:0003796">
    <property type="term" value="F:lysozyme activity"/>
    <property type="evidence" value="ECO:0007669"/>
    <property type="project" value="UniProtKB-EC"/>
</dbReference>
<name>A0ABW7HIK3_9BURK</name>
<dbReference type="EMBL" id="JBIGIC010000014">
    <property type="protein sequence ID" value="MFG6489754.1"/>
    <property type="molecule type" value="Genomic_DNA"/>
</dbReference>
<dbReference type="InterPro" id="IPR023347">
    <property type="entry name" value="Lysozyme_dom_sf"/>
</dbReference>
<feature type="domain" description="Pesticin C-terminal" evidence="3">
    <location>
        <begin position="3"/>
        <end position="140"/>
    </location>
</feature>
<evidence type="ECO:0000256" key="1">
    <source>
        <dbReference type="ARBA" id="ARBA00022529"/>
    </source>
</evidence>
<keyword evidence="4" id="KW-0378">Hydrolase</keyword>
<evidence type="ECO:0000313" key="4">
    <source>
        <dbReference type="EMBL" id="MFG6489754.1"/>
    </source>
</evidence>
<protein>
    <submittedName>
        <fullName evidence="4">Pesticin C-terminus-like muramidase</fullName>
        <ecNumber evidence="4">3.2.1.17</ecNumber>
    </submittedName>
</protein>
<dbReference type="Proteomes" id="UP001606134">
    <property type="component" value="Unassembled WGS sequence"/>
</dbReference>
<dbReference type="EC" id="3.2.1.17" evidence="4"/>
<sequence>MFNNEGLRLTGYWPGGKSGVTIGYGVDLSTVKASDLSNWGVSQAGINALTPVLGLAGTAASNAVAAGAPAISNADALAASNGVFNKNIGIAVGQFNAQSAIPFDSLPANVQTAVADIAFMTPYLQTAAPKFFSDIVSGNWSSAVSELLNWNGNNADPNLARHQRDANLINSQISANTIPGASTCQK</sequence>
<organism evidence="4 5">
    <name type="scientific">Pelomonas candidula</name>
    <dbReference type="NCBI Taxonomy" id="3299025"/>
    <lineage>
        <taxon>Bacteria</taxon>
        <taxon>Pseudomonadati</taxon>
        <taxon>Pseudomonadota</taxon>
        <taxon>Betaproteobacteria</taxon>
        <taxon>Burkholderiales</taxon>
        <taxon>Sphaerotilaceae</taxon>
        <taxon>Roseateles</taxon>
    </lineage>
</organism>
<accession>A0ABW7HIK3</accession>
<keyword evidence="2" id="KW-0081">Bacteriolytic enzyme</keyword>
<dbReference type="SUPFAM" id="SSF53955">
    <property type="entry name" value="Lysozyme-like"/>
    <property type="match status" value="1"/>
</dbReference>
<evidence type="ECO:0000259" key="3">
    <source>
        <dbReference type="Pfam" id="PF16754"/>
    </source>
</evidence>